<feature type="domain" description="Protein kinase" evidence="14">
    <location>
        <begin position="360"/>
        <end position="655"/>
    </location>
</feature>
<dbReference type="FunFam" id="1.10.510.10:FF:000095">
    <property type="entry name" value="protein STRUBBELIG-RECEPTOR FAMILY 8"/>
    <property type="match status" value="1"/>
</dbReference>
<dbReference type="Gene3D" id="3.80.10.10">
    <property type="entry name" value="Ribonuclease Inhibitor"/>
    <property type="match status" value="2"/>
</dbReference>
<protein>
    <recommendedName>
        <fullName evidence="14">Protein kinase domain-containing protein</fullName>
    </recommendedName>
</protein>
<evidence type="ECO:0000313" key="15">
    <source>
        <dbReference type="EMBL" id="KAL3530991.1"/>
    </source>
</evidence>
<keyword evidence="7 11" id="KW-0547">Nucleotide-binding</keyword>
<reference evidence="15 16" key="1">
    <citation type="submission" date="2024-11" db="EMBL/GenBank/DDBJ databases">
        <title>A near-complete genome assembly of Cinchona calisaya.</title>
        <authorList>
            <person name="Lian D.C."/>
            <person name="Zhao X.W."/>
            <person name="Wei L."/>
        </authorList>
    </citation>
    <scope>NUCLEOTIDE SEQUENCE [LARGE SCALE GENOMIC DNA]</scope>
    <source>
        <tissue evidence="15">Nenye</tissue>
    </source>
</reference>
<dbReference type="Pfam" id="PF07714">
    <property type="entry name" value="PK_Tyr_Ser-Thr"/>
    <property type="match status" value="1"/>
</dbReference>
<name>A0ABD3AGR3_9GENT</name>
<keyword evidence="9 13" id="KW-1133">Transmembrane helix</keyword>
<comment type="caution">
    <text evidence="15">The sequence shown here is derived from an EMBL/GenBank/DDBJ whole genome shotgun (WGS) entry which is preliminary data.</text>
</comment>
<sequence>MLQGQRYLLHFHSHTSEHHLMKFCYTFLFLWFVVNVTLLPLAIGDLNGDEQALLDFAAKVPHRRKLNWTLNRPSCTSWIGITCYPNGTRVFALRLPGVGLKGPLPDNTLGKLDALRILSLRANLLSGNLPSDISSHPSLQYLFLQHNNFSGDIPNSFPSQLNVLDLSFNSFIGNIPQTFKNLTQLTTLNLQNNSLFGTIPNLTNRRLKHLNLSNNHLNGSIPSSLKNFPNSSFIGNSLLCGLPLSPCLPIVAPPSPSPNVSPPAAKRRQSSKKKLPLGAIIAIAIGGGLILFLIVLIFLLCCLKKKQADGGSVLKGKSSSGGRSEKPREEFGSGVQEPEKNKLVFFEGCSYNFDLEDLLRASAEVLGKGSFGTAYKAVLEESTTVVVKRLKEVIVGKKDFEQQMEIIGRVGQHPNVVPLRAYYYSKDEKLLVYDYFSNSSLATLLHGNRSSGRTPLDWETRVKISLGAARGIAHIHSVGGPKFTHGNIKASNILLNQDLDGCVSDLGLAPLMNFPATRSRHAGYRAPEVIETRKHAHKSDVYSFGVLLLEMLTGKQPIQSPGRDDMVDLPRWVQSVVREEWTAEVFDVELMRFQNIEEEMVQMLQIGMACVAKVPDMRPNMDEVVRMIEEVRQSDSENRPSSEENKSKDSNVQTP</sequence>
<proteinExistence type="predicted"/>
<keyword evidence="16" id="KW-1185">Reference proteome</keyword>
<dbReference type="InterPro" id="IPR001611">
    <property type="entry name" value="Leu-rich_rpt"/>
</dbReference>
<dbReference type="PROSITE" id="PS50011">
    <property type="entry name" value="PROTEIN_KINASE_DOM"/>
    <property type="match status" value="1"/>
</dbReference>
<evidence type="ECO:0000256" key="3">
    <source>
        <dbReference type="ARBA" id="ARBA00022614"/>
    </source>
</evidence>
<evidence type="ECO:0000256" key="8">
    <source>
        <dbReference type="ARBA" id="ARBA00022840"/>
    </source>
</evidence>
<evidence type="ECO:0000256" key="11">
    <source>
        <dbReference type="PROSITE-ProRule" id="PRU10141"/>
    </source>
</evidence>
<dbReference type="FunFam" id="3.30.200.20:FF:000307">
    <property type="entry name" value="pollen receptor-like kinase 1"/>
    <property type="match status" value="1"/>
</dbReference>
<dbReference type="InterPro" id="IPR050994">
    <property type="entry name" value="At_inactive_RLKs"/>
</dbReference>
<dbReference type="Gene3D" id="1.10.510.10">
    <property type="entry name" value="Transferase(Phosphotransferase) domain 1"/>
    <property type="match status" value="1"/>
</dbReference>
<evidence type="ECO:0000256" key="7">
    <source>
        <dbReference type="ARBA" id="ARBA00022741"/>
    </source>
</evidence>
<organism evidence="15 16">
    <name type="scientific">Cinchona calisaya</name>
    <dbReference type="NCBI Taxonomy" id="153742"/>
    <lineage>
        <taxon>Eukaryota</taxon>
        <taxon>Viridiplantae</taxon>
        <taxon>Streptophyta</taxon>
        <taxon>Embryophyta</taxon>
        <taxon>Tracheophyta</taxon>
        <taxon>Spermatophyta</taxon>
        <taxon>Magnoliopsida</taxon>
        <taxon>eudicotyledons</taxon>
        <taxon>Gunneridae</taxon>
        <taxon>Pentapetalae</taxon>
        <taxon>asterids</taxon>
        <taxon>lamiids</taxon>
        <taxon>Gentianales</taxon>
        <taxon>Rubiaceae</taxon>
        <taxon>Cinchonoideae</taxon>
        <taxon>Cinchoneae</taxon>
        <taxon>Cinchona</taxon>
    </lineage>
</organism>
<dbReference type="PANTHER" id="PTHR48010">
    <property type="entry name" value="OS05G0588300 PROTEIN"/>
    <property type="match status" value="1"/>
</dbReference>
<evidence type="ECO:0000256" key="2">
    <source>
        <dbReference type="ARBA" id="ARBA00022553"/>
    </source>
</evidence>
<evidence type="ECO:0000259" key="14">
    <source>
        <dbReference type="PROSITE" id="PS50011"/>
    </source>
</evidence>
<evidence type="ECO:0000256" key="12">
    <source>
        <dbReference type="SAM" id="MobiDB-lite"/>
    </source>
</evidence>
<dbReference type="CDD" id="cd14066">
    <property type="entry name" value="STKc_IRAK"/>
    <property type="match status" value="1"/>
</dbReference>
<evidence type="ECO:0000256" key="6">
    <source>
        <dbReference type="ARBA" id="ARBA00022737"/>
    </source>
</evidence>
<dbReference type="Gene3D" id="3.30.200.20">
    <property type="entry name" value="Phosphorylase Kinase, domain 1"/>
    <property type="match status" value="1"/>
</dbReference>
<dbReference type="SUPFAM" id="SSF56112">
    <property type="entry name" value="Protein kinase-like (PK-like)"/>
    <property type="match status" value="1"/>
</dbReference>
<dbReference type="PROSITE" id="PS00107">
    <property type="entry name" value="PROTEIN_KINASE_ATP"/>
    <property type="match status" value="1"/>
</dbReference>
<dbReference type="EMBL" id="JBJUIK010000004">
    <property type="protein sequence ID" value="KAL3530991.1"/>
    <property type="molecule type" value="Genomic_DNA"/>
</dbReference>
<evidence type="ECO:0000256" key="1">
    <source>
        <dbReference type="ARBA" id="ARBA00004370"/>
    </source>
</evidence>
<dbReference type="InterPro" id="IPR000719">
    <property type="entry name" value="Prot_kinase_dom"/>
</dbReference>
<dbReference type="FunFam" id="3.80.10.10:FF:000234">
    <property type="entry name" value="Probable inactive receptor kinase RLK902"/>
    <property type="match status" value="1"/>
</dbReference>
<dbReference type="InterPro" id="IPR032675">
    <property type="entry name" value="LRR_dom_sf"/>
</dbReference>
<evidence type="ECO:0000256" key="9">
    <source>
        <dbReference type="ARBA" id="ARBA00022989"/>
    </source>
</evidence>
<dbReference type="InterPro" id="IPR001245">
    <property type="entry name" value="Ser-Thr/Tyr_kinase_cat_dom"/>
</dbReference>
<evidence type="ECO:0000256" key="13">
    <source>
        <dbReference type="SAM" id="Phobius"/>
    </source>
</evidence>
<evidence type="ECO:0000256" key="4">
    <source>
        <dbReference type="ARBA" id="ARBA00022692"/>
    </source>
</evidence>
<evidence type="ECO:0000313" key="16">
    <source>
        <dbReference type="Proteomes" id="UP001630127"/>
    </source>
</evidence>
<keyword evidence="10 13" id="KW-0472">Membrane</keyword>
<dbReference type="GO" id="GO:0005524">
    <property type="term" value="F:ATP binding"/>
    <property type="evidence" value="ECO:0007669"/>
    <property type="project" value="UniProtKB-UniRule"/>
</dbReference>
<dbReference type="Pfam" id="PF00560">
    <property type="entry name" value="LRR_1"/>
    <property type="match status" value="4"/>
</dbReference>
<feature type="compositionally biased region" description="Basic and acidic residues" evidence="12">
    <location>
        <begin position="323"/>
        <end position="335"/>
    </location>
</feature>
<keyword evidence="8 11" id="KW-0067">ATP-binding</keyword>
<dbReference type="PANTHER" id="PTHR48010:SF59">
    <property type="entry name" value="PROTEIN KINASE DOMAIN-CONTAINING PROTEIN"/>
    <property type="match status" value="1"/>
</dbReference>
<keyword evidence="4 13" id="KW-0812">Transmembrane</keyword>
<evidence type="ECO:0000256" key="5">
    <source>
        <dbReference type="ARBA" id="ARBA00022729"/>
    </source>
</evidence>
<feature type="compositionally biased region" description="Low complexity" evidence="12">
    <location>
        <begin position="310"/>
        <end position="322"/>
    </location>
</feature>
<feature type="region of interest" description="Disordered" evidence="12">
    <location>
        <begin position="310"/>
        <end position="335"/>
    </location>
</feature>
<dbReference type="InterPro" id="IPR011009">
    <property type="entry name" value="Kinase-like_dom_sf"/>
</dbReference>
<dbReference type="AlphaFoldDB" id="A0ABD3AGR3"/>
<feature type="binding site" evidence="11">
    <location>
        <position position="397"/>
    </location>
    <ligand>
        <name>ATP</name>
        <dbReference type="ChEBI" id="CHEBI:30616"/>
    </ligand>
</feature>
<comment type="subcellular location">
    <subcellularLocation>
        <location evidence="1">Membrane</location>
    </subcellularLocation>
</comment>
<evidence type="ECO:0000256" key="10">
    <source>
        <dbReference type="ARBA" id="ARBA00023136"/>
    </source>
</evidence>
<keyword evidence="3" id="KW-0433">Leucine-rich repeat</keyword>
<dbReference type="Pfam" id="PF08263">
    <property type="entry name" value="LRRNT_2"/>
    <property type="match status" value="1"/>
</dbReference>
<feature type="transmembrane region" description="Helical" evidence="13">
    <location>
        <begin position="275"/>
        <end position="300"/>
    </location>
</feature>
<keyword evidence="5" id="KW-0732">Signal</keyword>
<accession>A0ABD3AGR3</accession>
<dbReference type="Proteomes" id="UP001630127">
    <property type="component" value="Unassembled WGS sequence"/>
</dbReference>
<keyword evidence="2" id="KW-0597">Phosphoprotein</keyword>
<feature type="transmembrane region" description="Helical" evidence="13">
    <location>
        <begin position="20"/>
        <end position="43"/>
    </location>
</feature>
<dbReference type="InterPro" id="IPR013210">
    <property type="entry name" value="LRR_N_plant-typ"/>
</dbReference>
<gene>
    <name evidence="15" type="ORF">ACH5RR_010313</name>
</gene>
<feature type="compositionally biased region" description="Basic and acidic residues" evidence="12">
    <location>
        <begin position="630"/>
        <end position="649"/>
    </location>
</feature>
<dbReference type="SUPFAM" id="SSF52058">
    <property type="entry name" value="L domain-like"/>
    <property type="match status" value="1"/>
</dbReference>
<keyword evidence="6" id="KW-0677">Repeat</keyword>
<dbReference type="InterPro" id="IPR017441">
    <property type="entry name" value="Protein_kinase_ATP_BS"/>
</dbReference>
<dbReference type="GO" id="GO:0016020">
    <property type="term" value="C:membrane"/>
    <property type="evidence" value="ECO:0007669"/>
    <property type="project" value="UniProtKB-SubCell"/>
</dbReference>
<feature type="region of interest" description="Disordered" evidence="12">
    <location>
        <begin position="630"/>
        <end position="655"/>
    </location>
</feature>